<comment type="caution">
    <text evidence="2">The sequence shown here is derived from an EMBL/GenBank/DDBJ whole genome shotgun (WGS) entry which is preliminary data.</text>
</comment>
<keyword evidence="1" id="KW-0472">Membrane</keyword>
<protein>
    <recommendedName>
        <fullName evidence="4">Transmembrane protein</fullName>
    </recommendedName>
</protein>
<evidence type="ECO:0008006" key="4">
    <source>
        <dbReference type="Google" id="ProtNLM"/>
    </source>
</evidence>
<proteinExistence type="predicted"/>
<keyword evidence="3" id="KW-1185">Reference proteome</keyword>
<keyword evidence="1" id="KW-0812">Transmembrane</keyword>
<evidence type="ECO:0000313" key="2">
    <source>
        <dbReference type="EMBL" id="KAH9416017.1"/>
    </source>
</evidence>
<gene>
    <name evidence="2" type="ORF">DERP_000512</name>
</gene>
<dbReference type="EMBL" id="NJHN03000095">
    <property type="protein sequence ID" value="KAH9416017.1"/>
    <property type="molecule type" value="Genomic_DNA"/>
</dbReference>
<keyword evidence="1" id="KW-1133">Transmembrane helix</keyword>
<sequence>MIFLFKDCFILIICILLNVYCNDSIEDESLDFYSDSMHKKSRFKVEFDFERATILIVILLLLLFLPVWLICFLSRSASRLHWSSYDYFHRKQESLKKRFEATHKTPVNVYDDKDDDDRIILAKLQQKMNNLKQSMKSDTLVSENDSEKESTIEISAKDLNVKSRFVKKNVSIKRKSAKDIKVQEKVMTTNKNVKRHNLESDQKKTLEEFTSLE</sequence>
<reference evidence="2 3" key="2">
    <citation type="journal article" date="2022" name="Mol. Biol. Evol.">
        <title>Comparative Genomics Reveals Insights into the Divergent Evolution of Astigmatic Mites and Household Pest Adaptations.</title>
        <authorList>
            <person name="Xiong Q."/>
            <person name="Wan A.T."/>
            <person name="Liu X."/>
            <person name="Fung C.S."/>
            <person name="Xiao X."/>
            <person name="Malainual N."/>
            <person name="Hou J."/>
            <person name="Wang L."/>
            <person name="Wang M."/>
            <person name="Yang K.Y."/>
            <person name="Cui Y."/>
            <person name="Leung E.L."/>
            <person name="Nong W."/>
            <person name="Shin S.K."/>
            <person name="Au S.W."/>
            <person name="Jeong K.Y."/>
            <person name="Chew F.T."/>
            <person name="Hui J.H."/>
            <person name="Leung T.F."/>
            <person name="Tungtrongchitr A."/>
            <person name="Zhong N."/>
            <person name="Liu Z."/>
            <person name="Tsui S.K."/>
        </authorList>
    </citation>
    <scope>NUCLEOTIDE SEQUENCE [LARGE SCALE GENOMIC DNA]</scope>
    <source>
        <strain evidence="2">Derp</strain>
    </source>
</reference>
<dbReference type="Proteomes" id="UP000887458">
    <property type="component" value="Unassembled WGS sequence"/>
</dbReference>
<evidence type="ECO:0000256" key="1">
    <source>
        <dbReference type="SAM" id="Phobius"/>
    </source>
</evidence>
<name>A0ABQ8J0C3_DERPT</name>
<reference evidence="2 3" key="1">
    <citation type="journal article" date="2018" name="J. Allergy Clin. Immunol.">
        <title>High-quality assembly of Dermatophagoides pteronyssinus genome and transcriptome reveals a wide range of novel allergens.</title>
        <authorList>
            <person name="Liu X.Y."/>
            <person name="Yang K.Y."/>
            <person name="Wang M.Q."/>
            <person name="Kwok J.S."/>
            <person name="Zeng X."/>
            <person name="Yang Z."/>
            <person name="Xiao X.J."/>
            <person name="Lau C.P."/>
            <person name="Li Y."/>
            <person name="Huang Z.M."/>
            <person name="Ba J.G."/>
            <person name="Yim A.K."/>
            <person name="Ouyang C.Y."/>
            <person name="Ngai S.M."/>
            <person name="Chan T.F."/>
            <person name="Leung E.L."/>
            <person name="Liu L."/>
            <person name="Liu Z.G."/>
            <person name="Tsui S.K."/>
        </authorList>
    </citation>
    <scope>NUCLEOTIDE SEQUENCE [LARGE SCALE GENOMIC DNA]</scope>
    <source>
        <strain evidence="2">Derp</strain>
    </source>
</reference>
<organism evidence="2 3">
    <name type="scientific">Dermatophagoides pteronyssinus</name>
    <name type="common">European house dust mite</name>
    <dbReference type="NCBI Taxonomy" id="6956"/>
    <lineage>
        <taxon>Eukaryota</taxon>
        <taxon>Metazoa</taxon>
        <taxon>Ecdysozoa</taxon>
        <taxon>Arthropoda</taxon>
        <taxon>Chelicerata</taxon>
        <taxon>Arachnida</taxon>
        <taxon>Acari</taxon>
        <taxon>Acariformes</taxon>
        <taxon>Sarcoptiformes</taxon>
        <taxon>Astigmata</taxon>
        <taxon>Psoroptidia</taxon>
        <taxon>Analgoidea</taxon>
        <taxon>Pyroglyphidae</taxon>
        <taxon>Dermatophagoidinae</taxon>
        <taxon>Dermatophagoides</taxon>
    </lineage>
</organism>
<evidence type="ECO:0000313" key="3">
    <source>
        <dbReference type="Proteomes" id="UP000887458"/>
    </source>
</evidence>
<accession>A0ABQ8J0C3</accession>
<feature type="transmembrane region" description="Helical" evidence="1">
    <location>
        <begin position="52"/>
        <end position="73"/>
    </location>
</feature>